<feature type="transmembrane region" description="Helical" evidence="1">
    <location>
        <begin position="73"/>
        <end position="93"/>
    </location>
</feature>
<dbReference type="EMBL" id="CP003697">
    <property type="protein sequence ID" value="AGF73257.1"/>
    <property type="molecule type" value="Genomic_DNA"/>
</dbReference>
<organism evidence="2 3">
    <name type="scientific">Corynebacterium halotolerans YIM 70093 = DSM 44683</name>
    <dbReference type="NCBI Taxonomy" id="1121362"/>
    <lineage>
        <taxon>Bacteria</taxon>
        <taxon>Bacillati</taxon>
        <taxon>Actinomycetota</taxon>
        <taxon>Actinomycetes</taxon>
        <taxon>Mycobacteriales</taxon>
        <taxon>Corynebacteriaceae</taxon>
        <taxon>Corynebacterium</taxon>
    </lineage>
</organism>
<reference evidence="2 3" key="1">
    <citation type="journal article" date="2012" name="Stand. Genomic Sci.">
        <title>Genome sequence of the halotolerant bacterium Corynebacterium halotolerans type strain YIM 70093(T) (= DSM 44683(T)).</title>
        <authorList>
            <person name="Ruckert C."/>
            <person name="Albersmeier A."/>
            <person name="Al-Dilaimi A."/>
            <person name="Niehaus K."/>
            <person name="Szczepanowski R."/>
            <person name="Kalinowski J."/>
        </authorList>
    </citation>
    <scope>NUCLEOTIDE SEQUENCE [LARGE SCALE GENOMIC DNA]</scope>
    <source>
        <strain evidence="2">YIM 70093</strain>
    </source>
</reference>
<feature type="transmembrane region" description="Helical" evidence="1">
    <location>
        <begin position="243"/>
        <end position="266"/>
    </location>
</feature>
<feature type="transmembrane region" description="Helical" evidence="1">
    <location>
        <begin position="301"/>
        <end position="319"/>
    </location>
</feature>
<dbReference type="PANTHER" id="PTHR34821">
    <property type="entry name" value="INNER MEMBRANE PROTEIN YDCZ"/>
    <property type="match status" value="1"/>
</dbReference>
<keyword evidence="1" id="KW-0812">Transmembrane</keyword>
<keyword evidence="3" id="KW-1185">Reference proteome</keyword>
<feature type="transmembrane region" description="Helical" evidence="1">
    <location>
        <begin position="175"/>
        <end position="194"/>
    </location>
</feature>
<dbReference type="HOGENOM" id="CLU_068878_0_0_11"/>
<keyword evidence="1" id="KW-1133">Transmembrane helix</keyword>
<feature type="transmembrane region" description="Helical" evidence="1">
    <location>
        <begin position="37"/>
        <end position="58"/>
    </location>
</feature>
<gene>
    <name evidence="2" type="ORF">A605_11285</name>
</gene>
<dbReference type="Proteomes" id="UP000011723">
    <property type="component" value="Chromosome"/>
</dbReference>
<dbReference type="Pfam" id="PF04657">
    <property type="entry name" value="DMT_YdcZ"/>
    <property type="match status" value="2"/>
</dbReference>
<dbReference type="PATRIC" id="fig|1121362.3.peg.2288"/>
<feature type="transmembrane region" description="Helical" evidence="1">
    <location>
        <begin position="6"/>
        <end position="25"/>
    </location>
</feature>
<evidence type="ECO:0000256" key="1">
    <source>
        <dbReference type="SAM" id="Phobius"/>
    </source>
</evidence>
<keyword evidence="1" id="KW-0472">Membrane</keyword>
<proteinExistence type="predicted"/>
<dbReference type="eggNOG" id="COG3238">
    <property type="taxonomic scope" value="Bacteria"/>
</dbReference>
<dbReference type="AlphaFoldDB" id="M1NUT1"/>
<dbReference type="STRING" id="1121362.A605_11285"/>
<feature type="transmembrane region" description="Helical" evidence="1">
    <location>
        <begin position="102"/>
        <end position="122"/>
    </location>
</feature>
<accession>M1NUT1</accession>
<dbReference type="InterPro" id="IPR006750">
    <property type="entry name" value="YdcZ"/>
</dbReference>
<dbReference type="GO" id="GO:0005886">
    <property type="term" value="C:plasma membrane"/>
    <property type="evidence" value="ECO:0007669"/>
    <property type="project" value="TreeGrafter"/>
</dbReference>
<evidence type="ECO:0008006" key="4">
    <source>
        <dbReference type="Google" id="ProtNLM"/>
    </source>
</evidence>
<feature type="transmembrane region" description="Helical" evidence="1">
    <location>
        <begin position="272"/>
        <end position="294"/>
    </location>
</feature>
<feature type="transmembrane region" description="Helical" evidence="1">
    <location>
        <begin position="134"/>
        <end position="155"/>
    </location>
</feature>
<evidence type="ECO:0000313" key="3">
    <source>
        <dbReference type="Proteomes" id="UP000011723"/>
    </source>
</evidence>
<dbReference type="PANTHER" id="PTHR34821:SF2">
    <property type="entry name" value="INNER MEMBRANE PROTEIN YDCZ"/>
    <property type="match status" value="1"/>
</dbReference>
<protein>
    <recommendedName>
        <fullName evidence="4">DMT family transporter</fullName>
    </recommendedName>
</protein>
<feature type="transmembrane region" description="Helical" evidence="1">
    <location>
        <begin position="206"/>
        <end position="231"/>
    </location>
</feature>
<dbReference type="KEGG" id="chn:A605_11285"/>
<sequence length="320" mass="33267">MKEVPVLALPLGVLIGLVMPLQTSANSRLRLSVGSPFLASFISFLVGTLTLLVATLLVDGGLPDLGLAAGQPGWLWAGGFLGVVVLTGNIFLFPRLGSVQTVVLPITGQVLMGLLIDHFGWFHSPQAPLSATRVAGAVLLVVGVLGAIGLLDTLVRRRTVAPVLDGGRGEGAGLWLWRAAGVVFGMCGATQTAVNGRLGVVIDSAVAAALVSFTVGVTTLLLIVLATRTPWRLRRLDGRPNPWWMWIGGFLGAAFVFGNAFLAPIIGTGLTVMVILLGLMGGSLIIDHFGLLGARRKPTTALQALGLLLMVAGVALIRLV</sequence>
<evidence type="ECO:0000313" key="2">
    <source>
        <dbReference type="EMBL" id="AGF73257.1"/>
    </source>
</evidence>
<name>M1NUT1_9CORY</name>